<evidence type="ECO:0000256" key="3">
    <source>
        <dbReference type="ARBA" id="ARBA00022692"/>
    </source>
</evidence>
<accession>A0A401US83</accession>
<dbReference type="InterPro" id="IPR002797">
    <property type="entry name" value="Polysacc_synth"/>
</dbReference>
<feature type="transmembrane region" description="Helical" evidence="6">
    <location>
        <begin position="164"/>
        <end position="185"/>
    </location>
</feature>
<keyword evidence="2" id="KW-1003">Cell membrane</keyword>
<dbReference type="AlphaFoldDB" id="A0A401US83"/>
<feature type="transmembrane region" description="Helical" evidence="6">
    <location>
        <begin position="447"/>
        <end position="469"/>
    </location>
</feature>
<evidence type="ECO:0000256" key="2">
    <source>
        <dbReference type="ARBA" id="ARBA00022475"/>
    </source>
</evidence>
<feature type="transmembrane region" description="Helical" evidence="6">
    <location>
        <begin position="406"/>
        <end position="426"/>
    </location>
</feature>
<keyword evidence="3 6" id="KW-0812">Transmembrane</keyword>
<dbReference type="PANTHER" id="PTHR30250:SF26">
    <property type="entry name" value="PSMA PROTEIN"/>
    <property type="match status" value="1"/>
</dbReference>
<feature type="transmembrane region" description="Helical" evidence="6">
    <location>
        <begin position="191"/>
        <end position="209"/>
    </location>
</feature>
<feature type="transmembrane region" description="Helical" evidence="6">
    <location>
        <begin position="21"/>
        <end position="45"/>
    </location>
</feature>
<evidence type="ECO:0000256" key="1">
    <source>
        <dbReference type="ARBA" id="ARBA00004651"/>
    </source>
</evidence>
<protein>
    <submittedName>
        <fullName evidence="7">Oligosaccharide transporter</fullName>
    </submittedName>
</protein>
<evidence type="ECO:0000256" key="4">
    <source>
        <dbReference type="ARBA" id="ARBA00022989"/>
    </source>
</evidence>
<dbReference type="Proteomes" id="UP000287872">
    <property type="component" value="Unassembled WGS sequence"/>
</dbReference>
<proteinExistence type="predicted"/>
<feature type="transmembrane region" description="Helical" evidence="6">
    <location>
        <begin position="475"/>
        <end position="496"/>
    </location>
</feature>
<evidence type="ECO:0000313" key="8">
    <source>
        <dbReference type="Proteomes" id="UP000287872"/>
    </source>
</evidence>
<feature type="transmembrane region" description="Helical" evidence="6">
    <location>
        <begin position="276"/>
        <end position="301"/>
    </location>
</feature>
<keyword evidence="4 6" id="KW-1133">Transmembrane helix</keyword>
<feature type="transmembrane region" description="Helical" evidence="6">
    <location>
        <begin position="57"/>
        <end position="80"/>
    </location>
</feature>
<evidence type="ECO:0000256" key="5">
    <source>
        <dbReference type="ARBA" id="ARBA00023136"/>
    </source>
</evidence>
<comment type="caution">
    <text evidence="7">The sequence shown here is derived from an EMBL/GenBank/DDBJ whole genome shotgun (WGS) entry which is preliminary data.</text>
</comment>
<name>A0A401US83_9CLOT</name>
<feature type="transmembrane region" description="Helical" evidence="6">
    <location>
        <begin position="135"/>
        <end position="152"/>
    </location>
</feature>
<dbReference type="InterPro" id="IPR050833">
    <property type="entry name" value="Poly_Biosynth_Transport"/>
</dbReference>
<keyword evidence="5 6" id="KW-0472">Membrane</keyword>
<gene>
    <name evidence="7" type="primary">cps2I</name>
    <name evidence="7" type="ORF">Ctaglu_40450</name>
</gene>
<evidence type="ECO:0000313" key="7">
    <source>
        <dbReference type="EMBL" id="GCD12422.1"/>
    </source>
</evidence>
<feature type="transmembrane region" description="Helical" evidence="6">
    <location>
        <begin position="248"/>
        <end position="270"/>
    </location>
</feature>
<feature type="transmembrane region" description="Helical" evidence="6">
    <location>
        <begin position="101"/>
        <end position="123"/>
    </location>
</feature>
<reference evidence="7 8" key="1">
    <citation type="submission" date="2018-11" db="EMBL/GenBank/DDBJ databases">
        <title>Genome sequencing and assembly of Clostridium tagluense strain A121.</title>
        <authorList>
            <person name="Murakami T."/>
            <person name="Segawa T."/>
            <person name="Shcherbakova V.A."/>
            <person name="Mori H."/>
            <person name="Yoshimura Y."/>
        </authorList>
    </citation>
    <scope>NUCLEOTIDE SEQUENCE [LARGE SCALE GENOMIC DNA]</scope>
    <source>
        <strain evidence="7 8">A121</strain>
    </source>
</reference>
<keyword evidence="8" id="KW-1185">Reference proteome</keyword>
<dbReference type="Pfam" id="PF01943">
    <property type="entry name" value="Polysacc_synt"/>
    <property type="match status" value="1"/>
</dbReference>
<dbReference type="PANTHER" id="PTHR30250">
    <property type="entry name" value="PST FAMILY PREDICTED COLANIC ACID TRANSPORTER"/>
    <property type="match status" value="1"/>
</dbReference>
<dbReference type="GO" id="GO:0005886">
    <property type="term" value="C:plasma membrane"/>
    <property type="evidence" value="ECO:0007669"/>
    <property type="project" value="UniProtKB-SubCell"/>
</dbReference>
<dbReference type="EMBL" id="BHYK01000033">
    <property type="protein sequence ID" value="GCD12422.1"/>
    <property type="molecule type" value="Genomic_DNA"/>
</dbReference>
<organism evidence="7 8">
    <name type="scientific">Clostridium tagluense</name>
    <dbReference type="NCBI Taxonomy" id="360422"/>
    <lineage>
        <taxon>Bacteria</taxon>
        <taxon>Bacillati</taxon>
        <taxon>Bacillota</taxon>
        <taxon>Clostridia</taxon>
        <taxon>Eubacteriales</taxon>
        <taxon>Clostridiaceae</taxon>
        <taxon>Clostridium</taxon>
    </lineage>
</organism>
<sequence length="514" mass="58538">MNNLNVERIEKMRTQNTIRNTAYGLVGQLIGTILSFVNRTVFIYILGANYLGINGLFGNILSMLSLAELGVGSAIIYSMYKPLAEKDEIKIKAIMGLYATAYRIIGCTVAIIGLLLLPFLNYLIKDKPNIPNLNIIYLLFLANSVITYFFAYKSSLIMADQKNYINIINQVCFNFVQNIIQIILLLVTRKYLLYLGLQVIFSFLMNFSISKKADKIYPYLKTGEKKYLDKEIKKSIFKNTGAMMSHKIGGVVVSSTDNILISTFIGVYWVGLYSNYVMIIAMINGVLGQVFTALTASIGNLNAIESNEKSHEVFNILFFMNFWLYGFCSIALLALFNPFIKMWIGYKYIMDDYIVIMIVLNFFVMGMRQTVLMYNITLGLFWNYRFKPWFEALINMAASIILLKKFGVAGVFLGTFISTMTTSFWVEPYVLYKRGFGRPIRPYFIKYTIYTLITIGAAIITILACSLFTKYTILSIVGRGLFCLIIPNVIFASIFLRTNEFKHLQGVVNGMMHK</sequence>
<evidence type="ECO:0000256" key="6">
    <source>
        <dbReference type="SAM" id="Phobius"/>
    </source>
</evidence>
<comment type="subcellular location">
    <subcellularLocation>
        <location evidence="1">Cell membrane</location>
        <topology evidence="1">Multi-pass membrane protein</topology>
    </subcellularLocation>
</comment>
<feature type="transmembrane region" description="Helical" evidence="6">
    <location>
        <begin position="313"/>
        <end position="336"/>
    </location>
</feature>